<dbReference type="RefSeq" id="WP_198737536.1">
    <property type="nucleotide sequence ID" value="NZ_JAEIOS010000009.1"/>
</dbReference>
<keyword evidence="6" id="KW-1185">Reference proteome</keyword>
<keyword evidence="2" id="KW-0238">DNA-binding</keyword>
<dbReference type="SUPFAM" id="SSF46785">
    <property type="entry name" value="Winged helix' DNA-binding domain"/>
    <property type="match status" value="1"/>
</dbReference>
<dbReference type="Pfam" id="PF00392">
    <property type="entry name" value="GntR"/>
    <property type="match status" value="1"/>
</dbReference>
<keyword evidence="3" id="KW-0804">Transcription</keyword>
<dbReference type="GO" id="GO:0003677">
    <property type="term" value="F:DNA binding"/>
    <property type="evidence" value="ECO:0007669"/>
    <property type="project" value="UniProtKB-KW"/>
</dbReference>
<evidence type="ECO:0000313" key="6">
    <source>
        <dbReference type="Proteomes" id="UP000645966"/>
    </source>
</evidence>
<evidence type="ECO:0000256" key="1">
    <source>
        <dbReference type="ARBA" id="ARBA00023015"/>
    </source>
</evidence>
<dbReference type="PROSITE" id="PS50949">
    <property type="entry name" value="HTH_GNTR"/>
    <property type="match status" value="1"/>
</dbReference>
<feature type="domain" description="HTH gntR-type" evidence="4">
    <location>
        <begin position="11"/>
        <end position="79"/>
    </location>
</feature>
<dbReference type="SMART" id="SM00345">
    <property type="entry name" value="HTH_GNTR"/>
    <property type="match status" value="1"/>
</dbReference>
<organism evidence="5 6">
    <name type="scientific">Corynebacterium meridianum</name>
    <dbReference type="NCBI Taxonomy" id="2765363"/>
    <lineage>
        <taxon>Bacteria</taxon>
        <taxon>Bacillati</taxon>
        <taxon>Actinomycetota</taxon>
        <taxon>Actinomycetes</taxon>
        <taxon>Mycobacteriales</taxon>
        <taxon>Corynebacteriaceae</taxon>
        <taxon>Corynebacterium</taxon>
    </lineage>
</organism>
<gene>
    <name evidence="5" type="ORF">JDV75_01800</name>
</gene>
<dbReference type="InterPro" id="IPR000524">
    <property type="entry name" value="Tscrpt_reg_HTH_GntR"/>
</dbReference>
<proteinExistence type="predicted"/>
<dbReference type="GO" id="GO:0003700">
    <property type="term" value="F:DNA-binding transcription factor activity"/>
    <property type="evidence" value="ECO:0007669"/>
    <property type="project" value="InterPro"/>
</dbReference>
<sequence length="122" mass="13232">MDIRLDPLSDTPIFMQLHDWIVRAIVRGDLPAGENLDSVRTVAGALDINPATVKKAYDLLRSEGIIETSHRFGSVVLAPGEPVPGAEERLSAELRVLVARARCQGIEGATVLRMVKTELGCD</sequence>
<dbReference type="Proteomes" id="UP000645966">
    <property type="component" value="Unassembled WGS sequence"/>
</dbReference>
<name>A0A934I3L4_9CORY</name>
<accession>A0A934I3L4</accession>
<comment type="caution">
    <text evidence="5">The sequence shown here is derived from an EMBL/GenBank/DDBJ whole genome shotgun (WGS) entry which is preliminary data.</text>
</comment>
<reference evidence="5" key="1">
    <citation type="submission" date="2020-12" db="EMBL/GenBank/DDBJ databases">
        <title>Genome public.</title>
        <authorList>
            <person name="Sun Q."/>
        </authorList>
    </citation>
    <scope>NUCLEOTIDE SEQUENCE</scope>
    <source>
        <strain evidence="5">CCM 8863</strain>
    </source>
</reference>
<dbReference type="Gene3D" id="1.10.10.10">
    <property type="entry name" value="Winged helix-like DNA-binding domain superfamily/Winged helix DNA-binding domain"/>
    <property type="match status" value="1"/>
</dbReference>
<keyword evidence="1" id="KW-0805">Transcription regulation</keyword>
<dbReference type="PANTHER" id="PTHR38445:SF9">
    <property type="entry name" value="HTH-TYPE TRANSCRIPTIONAL REPRESSOR YTRA"/>
    <property type="match status" value="1"/>
</dbReference>
<dbReference type="InterPro" id="IPR036390">
    <property type="entry name" value="WH_DNA-bd_sf"/>
</dbReference>
<dbReference type="InterPro" id="IPR036388">
    <property type="entry name" value="WH-like_DNA-bd_sf"/>
</dbReference>
<dbReference type="CDD" id="cd07377">
    <property type="entry name" value="WHTH_GntR"/>
    <property type="match status" value="1"/>
</dbReference>
<evidence type="ECO:0000256" key="2">
    <source>
        <dbReference type="ARBA" id="ARBA00023125"/>
    </source>
</evidence>
<dbReference type="EMBL" id="JAEIOS010000009">
    <property type="protein sequence ID" value="MBI8988501.1"/>
    <property type="molecule type" value="Genomic_DNA"/>
</dbReference>
<evidence type="ECO:0000256" key="3">
    <source>
        <dbReference type="ARBA" id="ARBA00023163"/>
    </source>
</evidence>
<protein>
    <submittedName>
        <fullName evidence="5">GntR family transcriptional regulator</fullName>
    </submittedName>
</protein>
<dbReference type="AlphaFoldDB" id="A0A934I3L4"/>
<evidence type="ECO:0000313" key="5">
    <source>
        <dbReference type="EMBL" id="MBI8988501.1"/>
    </source>
</evidence>
<dbReference type="PANTHER" id="PTHR38445">
    <property type="entry name" value="HTH-TYPE TRANSCRIPTIONAL REPRESSOR YTRA"/>
    <property type="match status" value="1"/>
</dbReference>
<evidence type="ECO:0000259" key="4">
    <source>
        <dbReference type="PROSITE" id="PS50949"/>
    </source>
</evidence>